<evidence type="ECO:0000256" key="7">
    <source>
        <dbReference type="SAM" id="Phobius"/>
    </source>
</evidence>
<evidence type="ECO:0000259" key="9">
    <source>
        <dbReference type="PROSITE" id="PS51384"/>
    </source>
</evidence>
<dbReference type="AlphaFoldDB" id="K4KMP0"/>
<keyword evidence="11" id="KW-1185">Reference proteome</keyword>
<reference evidence="10 11" key="1">
    <citation type="journal article" date="2013" name="Genome Announc.">
        <title>Complete genome sequence of Simiduia agarivorans SA1(T), a marine bacterium able to degrade a variety of polysaccharides.</title>
        <authorList>
            <person name="Lin S.Y."/>
            <person name="Shieh W.Y."/>
            <person name="Chen J.S."/>
            <person name="Tang S.L."/>
        </authorList>
    </citation>
    <scope>NUCLEOTIDE SEQUENCE [LARGE SCALE GENOMIC DNA]</scope>
    <source>
        <strain evidence="11">DSM 21679 / JCM 13881 / BCRC 17597 / SA1</strain>
    </source>
</reference>
<dbReference type="InterPro" id="IPR039261">
    <property type="entry name" value="FNR_nucleotide-bd"/>
</dbReference>
<feature type="domain" description="Rieske" evidence="8">
    <location>
        <begin position="358"/>
        <end position="455"/>
    </location>
</feature>
<dbReference type="InterPro" id="IPR005804">
    <property type="entry name" value="FA_desaturase_dom"/>
</dbReference>
<evidence type="ECO:0000313" key="11">
    <source>
        <dbReference type="Proteomes" id="UP000000466"/>
    </source>
</evidence>
<proteinExistence type="predicted"/>
<dbReference type="KEGG" id="saga:M5M_16570"/>
<dbReference type="Gene3D" id="3.40.50.80">
    <property type="entry name" value="Nucleotide-binding domain of ferredoxin-NADP reductase (FNR) module"/>
    <property type="match status" value="1"/>
</dbReference>
<dbReference type="GO" id="GO:0006629">
    <property type="term" value="P:lipid metabolic process"/>
    <property type="evidence" value="ECO:0007669"/>
    <property type="project" value="InterPro"/>
</dbReference>
<keyword evidence="1" id="KW-0285">Flavoprotein</keyword>
<evidence type="ECO:0000256" key="1">
    <source>
        <dbReference type="ARBA" id="ARBA00022630"/>
    </source>
</evidence>
<dbReference type="InterPro" id="IPR017941">
    <property type="entry name" value="Rieske_2Fe-2S"/>
</dbReference>
<evidence type="ECO:0000259" key="8">
    <source>
        <dbReference type="PROSITE" id="PS51296"/>
    </source>
</evidence>
<dbReference type="SUPFAM" id="SSF50022">
    <property type="entry name" value="ISP domain"/>
    <property type="match status" value="1"/>
</dbReference>
<dbReference type="Gene3D" id="2.40.30.10">
    <property type="entry name" value="Translation factors"/>
    <property type="match status" value="1"/>
</dbReference>
<dbReference type="RefSeq" id="WP_015048597.1">
    <property type="nucleotide sequence ID" value="NC_018868.3"/>
</dbReference>
<dbReference type="InterPro" id="IPR039393">
    <property type="entry name" value="Rhizopine-oxygenase-like"/>
</dbReference>
<dbReference type="CDD" id="cd03511">
    <property type="entry name" value="Rhizopine-oxygenase-like"/>
    <property type="match status" value="1"/>
</dbReference>
<dbReference type="OrthoDB" id="9800167at2"/>
<dbReference type="PRINTS" id="PR00371">
    <property type="entry name" value="FPNCR"/>
</dbReference>
<dbReference type="Pfam" id="PF00175">
    <property type="entry name" value="NAD_binding_1"/>
    <property type="match status" value="1"/>
</dbReference>
<evidence type="ECO:0000256" key="5">
    <source>
        <dbReference type="ARBA" id="ARBA00023004"/>
    </source>
</evidence>
<dbReference type="PANTHER" id="PTHR43644:SF1">
    <property type="entry name" value="NAD(P)H-FLAVIN REDUCTASE"/>
    <property type="match status" value="1"/>
</dbReference>
<keyword evidence="2" id="KW-0001">2Fe-2S</keyword>
<keyword evidence="6" id="KW-0411">Iron-sulfur</keyword>
<dbReference type="GO" id="GO:0046872">
    <property type="term" value="F:metal ion binding"/>
    <property type="evidence" value="ECO:0007669"/>
    <property type="project" value="UniProtKB-KW"/>
</dbReference>
<dbReference type="Pfam" id="PF00487">
    <property type="entry name" value="FA_desaturase"/>
    <property type="match status" value="1"/>
</dbReference>
<keyword evidence="4" id="KW-0274">FAD</keyword>
<dbReference type="PROSITE" id="PS51384">
    <property type="entry name" value="FAD_FR"/>
    <property type="match status" value="1"/>
</dbReference>
<evidence type="ECO:0000256" key="4">
    <source>
        <dbReference type="ARBA" id="ARBA00022827"/>
    </source>
</evidence>
<dbReference type="PROSITE" id="PS51296">
    <property type="entry name" value="RIESKE"/>
    <property type="match status" value="1"/>
</dbReference>
<keyword evidence="3" id="KW-0479">Metal-binding</keyword>
<keyword evidence="5" id="KW-0408">Iron</keyword>
<dbReference type="STRING" id="1117647.M5M_16570"/>
<gene>
    <name evidence="10" type="ordered locus">M5M_16570</name>
</gene>
<evidence type="ECO:0000256" key="3">
    <source>
        <dbReference type="ARBA" id="ARBA00022723"/>
    </source>
</evidence>
<keyword evidence="7" id="KW-0472">Membrane</keyword>
<dbReference type="CDD" id="cd03528">
    <property type="entry name" value="Rieske_RO_ferredoxin"/>
    <property type="match status" value="1"/>
</dbReference>
<evidence type="ECO:0000256" key="6">
    <source>
        <dbReference type="ARBA" id="ARBA00023014"/>
    </source>
</evidence>
<dbReference type="GO" id="GO:0016491">
    <property type="term" value="F:oxidoreductase activity"/>
    <property type="evidence" value="ECO:0007669"/>
    <property type="project" value="InterPro"/>
</dbReference>
<dbReference type="Proteomes" id="UP000000466">
    <property type="component" value="Chromosome"/>
</dbReference>
<dbReference type="eggNOG" id="COG3239">
    <property type="taxonomic scope" value="Bacteria"/>
</dbReference>
<dbReference type="InterPro" id="IPR036922">
    <property type="entry name" value="Rieske_2Fe-2S_sf"/>
</dbReference>
<dbReference type="HOGENOM" id="CLU_021094_0_0_6"/>
<sequence>MSARDYSLTGPCGADAQRNGLADAHWYQSPVDKGAMRALLVRKDWPAIRDTLIWFSLLAVAGYSMVQTWGSAWFLLPFFFYAFLYASVSDSRWHECSHGTAFKTDWMNRALYEVASFMILRESTTWRWSHIRHHTDTIIVGRDPEIASQRPARPLALFLSFFKYPALVTELRRMLIHACGQRDQEAATYVPASEWPAIHWKARVYVAVYVGVVALAIVQQSWLPLMFVGLPSVFGTWLIGLYGYTQHAGLAENVTDHRLNSRTVLMNPLNRFLYWNMNYHVEHHMYPLVPYHALPALHALVKDDCPPAYDGLWAAWKEILAAWKRQIKDPDYFVRRPLPAPATPAPASEALAVGHDGWVCAGNADQIQNADVLRIDAAGHTYAIYRNQAGDLFATEGICTHGNAHLAEGLVIGDEIECPKHNGRFALSDGHATRAPACVALERYPVEQRGEKLWLNTAPYPRIDSIRRWSLRVVAVRNLSTFIREIELEPQQLVPKFNYQPGDYLRICVPAYQSLNLNPAQQQGSQSQIWQSLGLHTAKAFNRQPCMRNYSLATNPVKDERLVLNVRLAFNPSAPELHLGVGSGYMYSLSEGDVIEAVGPQGEFRIKHTRAEKIYIGGGAGMAPLKSHLSYLLETEQVSQPIRFWYGARNHQEALYQDYFEQLAQKYPNFRFNLVLSEPESEQDARYPNGFVHQVVEQDFLSKGSDCQQYEFYLCGPPPMMAATRNLLQKLGVPEQQIAFDEF</sequence>
<keyword evidence="7" id="KW-1133">Transmembrane helix</keyword>
<dbReference type="EMBL" id="CP003746">
    <property type="protein sequence ID" value="AFV00445.1"/>
    <property type="molecule type" value="Genomic_DNA"/>
</dbReference>
<dbReference type="GO" id="GO:0051537">
    <property type="term" value="F:2 iron, 2 sulfur cluster binding"/>
    <property type="evidence" value="ECO:0007669"/>
    <property type="project" value="UniProtKB-KW"/>
</dbReference>
<dbReference type="SUPFAM" id="SSF63380">
    <property type="entry name" value="Riboflavin synthase domain-like"/>
    <property type="match status" value="1"/>
</dbReference>
<dbReference type="InterPro" id="IPR001433">
    <property type="entry name" value="OxRdtase_FAD/NAD-bd"/>
</dbReference>
<protein>
    <submittedName>
        <fullName evidence="10">Rieske (2Fe-2S) domain-containing protein</fullName>
    </submittedName>
</protein>
<feature type="domain" description="FAD-binding FR-type" evidence="9">
    <location>
        <begin position="466"/>
        <end position="607"/>
    </location>
</feature>
<evidence type="ECO:0000313" key="10">
    <source>
        <dbReference type="EMBL" id="AFV00445.1"/>
    </source>
</evidence>
<evidence type="ECO:0000256" key="2">
    <source>
        <dbReference type="ARBA" id="ARBA00022714"/>
    </source>
</evidence>
<organism evidence="10 11">
    <name type="scientific">Simiduia agarivorans (strain DSM 21679 / JCM 13881 / BCRC 17597 / SA1)</name>
    <dbReference type="NCBI Taxonomy" id="1117647"/>
    <lineage>
        <taxon>Bacteria</taxon>
        <taxon>Pseudomonadati</taxon>
        <taxon>Pseudomonadota</taxon>
        <taxon>Gammaproteobacteria</taxon>
        <taxon>Cellvibrionales</taxon>
        <taxon>Cellvibrionaceae</taxon>
        <taxon>Simiduia</taxon>
    </lineage>
</organism>
<dbReference type="SUPFAM" id="SSF52343">
    <property type="entry name" value="Ferredoxin reductase-like, C-terminal NADP-linked domain"/>
    <property type="match status" value="1"/>
</dbReference>
<accession>K4KMP0</accession>
<dbReference type="InterPro" id="IPR017938">
    <property type="entry name" value="Riboflavin_synthase-like_b-brl"/>
</dbReference>
<name>K4KMP0_SIMAS</name>
<dbReference type="PANTHER" id="PTHR43644">
    <property type="entry name" value="NA(+)-TRANSLOCATING NADH-QUINONE REDUCTASE SUBUNIT"/>
    <property type="match status" value="1"/>
</dbReference>
<dbReference type="InterPro" id="IPR017927">
    <property type="entry name" value="FAD-bd_FR_type"/>
</dbReference>
<dbReference type="Gene3D" id="2.102.10.10">
    <property type="entry name" value="Rieske [2Fe-2S] iron-sulphur domain"/>
    <property type="match status" value="1"/>
</dbReference>
<dbReference type="Pfam" id="PF00355">
    <property type="entry name" value="Rieske"/>
    <property type="match status" value="1"/>
</dbReference>
<dbReference type="InterPro" id="IPR001709">
    <property type="entry name" value="Flavoprot_Pyr_Nucl_cyt_Rdtase"/>
</dbReference>
<feature type="transmembrane region" description="Helical" evidence="7">
    <location>
        <begin position="47"/>
        <end position="66"/>
    </location>
</feature>
<dbReference type="eggNOG" id="COG2871">
    <property type="taxonomic scope" value="Bacteria"/>
</dbReference>
<keyword evidence="7" id="KW-0812">Transmembrane</keyword>
<dbReference type="eggNOG" id="COG2146">
    <property type="taxonomic scope" value="Bacteria"/>
</dbReference>